<organism evidence="2 3">
    <name type="scientific">Parasponia andersonii</name>
    <name type="common">Sponia andersonii</name>
    <dbReference type="NCBI Taxonomy" id="3476"/>
    <lineage>
        <taxon>Eukaryota</taxon>
        <taxon>Viridiplantae</taxon>
        <taxon>Streptophyta</taxon>
        <taxon>Embryophyta</taxon>
        <taxon>Tracheophyta</taxon>
        <taxon>Spermatophyta</taxon>
        <taxon>Magnoliopsida</taxon>
        <taxon>eudicotyledons</taxon>
        <taxon>Gunneridae</taxon>
        <taxon>Pentapetalae</taxon>
        <taxon>rosids</taxon>
        <taxon>fabids</taxon>
        <taxon>Rosales</taxon>
        <taxon>Cannabaceae</taxon>
        <taxon>Parasponia</taxon>
    </lineage>
</organism>
<feature type="non-terminal residue" evidence="2">
    <location>
        <position position="1"/>
    </location>
</feature>
<gene>
    <name evidence="2" type="ORF">PanWU01x14_020950</name>
</gene>
<evidence type="ECO:0000313" key="2">
    <source>
        <dbReference type="EMBL" id="PON78113.1"/>
    </source>
</evidence>
<proteinExistence type="predicted"/>
<dbReference type="OrthoDB" id="10456804at2759"/>
<evidence type="ECO:0000256" key="1">
    <source>
        <dbReference type="SAM" id="SignalP"/>
    </source>
</evidence>
<keyword evidence="1" id="KW-0732">Signal</keyword>
<keyword evidence="3" id="KW-1185">Reference proteome</keyword>
<dbReference type="AlphaFoldDB" id="A0A2P5DXV6"/>
<reference evidence="3" key="1">
    <citation type="submission" date="2016-06" db="EMBL/GenBank/DDBJ databases">
        <title>Parallel loss of symbiosis genes in relatives of nitrogen-fixing non-legume Parasponia.</title>
        <authorList>
            <person name="Van Velzen R."/>
            <person name="Holmer R."/>
            <person name="Bu F."/>
            <person name="Rutten L."/>
            <person name="Van Zeijl A."/>
            <person name="Liu W."/>
            <person name="Santuari L."/>
            <person name="Cao Q."/>
            <person name="Sharma T."/>
            <person name="Shen D."/>
            <person name="Roswanjaya Y."/>
            <person name="Wardhani T."/>
            <person name="Kalhor M.S."/>
            <person name="Jansen J."/>
            <person name="Van den Hoogen J."/>
            <person name="Gungor B."/>
            <person name="Hartog M."/>
            <person name="Hontelez J."/>
            <person name="Verver J."/>
            <person name="Yang W.-C."/>
            <person name="Schijlen E."/>
            <person name="Repin R."/>
            <person name="Schilthuizen M."/>
            <person name="Schranz E."/>
            <person name="Heidstra R."/>
            <person name="Miyata K."/>
            <person name="Fedorova E."/>
            <person name="Kohlen W."/>
            <person name="Bisseling T."/>
            <person name="Smit S."/>
            <person name="Geurts R."/>
        </authorList>
    </citation>
    <scope>NUCLEOTIDE SEQUENCE [LARGE SCALE GENOMIC DNA]</scope>
    <source>
        <strain evidence="3">cv. WU1-14</strain>
    </source>
</reference>
<accession>A0A2P5DXV6</accession>
<protein>
    <submittedName>
        <fullName evidence="2">Uncharacterized protein</fullName>
    </submittedName>
</protein>
<evidence type="ECO:0000313" key="3">
    <source>
        <dbReference type="Proteomes" id="UP000237105"/>
    </source>
</evidence>
<dbReference type="Proteomes" id="UP000237105">
    <property type="component" value="Unassembled WGS sequence"/>
</dbReference>
<dbReference type="EMBL" id="JXTB01000010">
    <property type="protein sequence ID" value="PON78113.1"/>
    <property type="molecule type" value="Genomic_DNA"/>
</dbReference>
<name>A0A2P5DXV6_PARAD</name>
<comment type="caution">
    <text evidence="2">The sequence shown here is derived from an EMBL/GenBank/DDBJ whole genome shotgun (WGS) entry which is preliminary data.</text>
</comment>
<feature type="chain" id="PRO_5015171569" evidence="1">
    <location>
        <begin position="23"/>
        <end position="97"/>
    </location>
</feature>
<sequence length="97" mass="10271">QRIISLLRSLCASLSLSRGVLAARQRGESPEHQADNVIEQAVGELLMRLVREGNTTAFVVSGQAASSGLGVVVGKVEGCWVSELVSWSVKSSAESME</sequence>
<feature type="signal peptide" evidence="1">
    <location>
        <begin position="1"/>
        <end position="22"/>
    </location>
</feature>